<accession>A0ABT0RWE1</accession>
<feature type="transmembrane region" description="Helical" evidence="1">
    <location>
        <begin position="51"/>
        <end position="70"/>
    </location>
</feature>
<reference evidence="2 3" key="1">
    <citation type="submission" date="2022-05" db="EMBL/GenBank/DDBJ databases">
        <authorList>
            <person name="Jo J.-H."/>
            <person name="Im W.-T."/>
        </authorList>
    </citation>
    <scope>NUCLEOTIDE SEQUENCE [LARGE SCALE GENOMIC DNA]</scope>
    <source>
        <strain evidence="2 3">NSE70-1</strain>
    </source>
</reference>
<name>A0ABT0RWE1_9SPHN</name>
<evidence type="ECO:0000256" key="1">
    <source>
        <dbReference type="SAM" id="Phobius"/>
    </source>
</evidence>
<gene>
    <name evidence="2" type="ORF">LZ496_11175</name>
</gene>
<comment type="caution">
    <text evidence="2">The sequence shown here is derived from an EMBL/GenBank/DDBJ whole genome shotgun (WGS) entry which is preliminary data.</text>
</comment>
<feature type="transmembrane region" description="Helical" evidence="1">
    <location>
        <begin position="82"/>
        <end position="106"/>
    </location>
</feature>
<dbReference type="Pfam" id="PF06197">
    <property type="entry name" value="DUF998"/>
    <property type="match status" value="1"/>
</dbReference>
<dbReference type="RefSeq" id="WP_249904758.1">
    <property type="nucleotide sequence ID" value="NZ_JAMGBA010000002.1"/>
</dbReference>
<feature type="transmembrane region" description="Helical" evidence="1">
    <location>
        <begin position="172"/>
        <end position="193"/>
    </location>
</feature>
<evidence type="ECO:0000313" key="2">
    <source>
        <dbReference type="EMBL" id="MCL6699339.1"/>
    </source>
</evidence>
<sequence length="202" mass="21690">MDRSTLLWGLILAPLFYYVALIGGSLLWPGYSHVTQYASELGSSASPNPMFFNGNVILCGLSALIGGFGLTHVLTRLTSNRAWSVAAGVSISLWGLAIVVAGLYPMPDDRHGAYGLAIAGQFTSLFAWIALRRVEGLSGLKMFLIAIFVASFALFAIMMGVGGLVTRANVGIWQRINTAIGIPYLAILGWVLLQQARRRALT</sequence>
<keyword evidence="3" id="KW-1185">Reference proteome</keyword>
<dbReference type="Proteomes" id="UP001203410">
    <property type="component" value="Unassembled WGS sequence"/>
</dbReference>
<dbReference type="InterPro" id="IPR009339">
    <property type="entry name" value="DUF998"/>
</dbReference>
<feature type="transmembrane region" description="Helical" evidence="1">
    <location>
        <begin position="143"/>
        <end position="166"/>
    </location>
</feature>
<evidence type="ECO:0000313" key="3">
    <source>
        <dbReference type="Proteomes" id="UP001203410"/>
    </source>
</evidence>
<feature type="transmembrane region" description="Helical" evidence="1">
    <location>
        <begin position="112"/>
        <end position="131"/>
    </location>
</feature>
<protein>
    <submittedName>
        <fullName evidence="2">DUF998 domain-containing protein</fullName>
    </submittedName>
</protein>
<dbReference type="EMBL" id="JAMGBA010000002">
    <property type="protein sequence ID" value="MCL6699339.1"/>
    <property type="molecule type" value="Genomic_DNA"/>
</dbReference>
<organism evidence="2 3">
    <name type="scientific">Sphingomonas caseinilyticus</name>
    <dbReference type="NCBI Taxonomy" id="2908205"/>
    <lineage>
        <taxon>Bacteria</taxon>
        <taxon>Pseudomonadati</taxon>
        <taxon>Pseudomonadota</taxon>
        <taxon>Alphaproteobacteria</taxon>
        <taxon>Sphingomonadales</taxon>
        <taxon>Sphingomonadaceae</taxon>
        <taxon>Sphingomonas</taxon>
    </lineage>
</organism>
<feature type="transmembrane region" description="Helical" evidence="1">
    <location>
        <begin position="7"/>
        <end position="31"/>
    </location>
</feature>
<keyword evidence="1" id="KW-0812">Transmembrane</keyword>
<keyword evidence="1" id="KW-0472">Membrane</keyword>
<proteinExistence type="predicted"/>
<keyword evidence="1" id="KW-1133">Transmembrane helix</keyword>